<protein>
    <recommendedName>
        <fullName evidence="2">Ribosome-binding factor A</fullName>
    </recommendedName>
</protein>
<comment type="caution">
    <text evidence="3">The sequence shown here is derived from an EMBL/GenBank/DDBJ whole genome shotgun (WGS) entry which is preliminary data.</text>
</comment>
<keyword evidence="2" id="KW-0963">Cytoplasm</keyword>
<dbReference type="HAMAP" id="MF_00003">
    <property type="entry name" value="RbfA"/>
    <property type="match status" value="1"/>
</dbReference>
<organism evidence="3 4">
    <name type="scientific">Candidatus Borkfalkia avistercoris</name>
    <dbReference type="NCBI Taxonomy" id="2838504"/>
    <lineage>
        <taxon>Bacteria</taxon>
        <taxon>Bacillati</taxon>
        <taxon>Bacillota</taxon>
        <taxon>Clostridia</taxon>
        <taxon>Christensenellales</taxon>
        <taxon>Christensenellaceae</taxon>
        <taxon>Candidatus Borkfalkia</taxon>
    </lineage>
</organism>
<proteinExistence type="inferred from homology"/>
<evidence type="ECO:0000313" key="3">
    <source>
        <dbReference type="EMBL" id="HIZ04211.1"/>
    </source>
</evidence>
<dbReference type="Pfam" id="PF02033">
    <property type="entry name" value="RBFA"/>
    <property type="match status" value="1"/>
</dbReference>
<evidence type="ECO:0000313" key="4">
    <source>
        <dbReference type="Proteomes" id="UP000824132"/>
    </source>
</evidence>
<comment type="subunit">
    <text evidence="2">Monomer. Binds 30S ribosomal subunits, but not 50S ribosomal subunits or 70S ribosomes.</text>
</comment>
<dbReference type="InterPro" id="IPR000238">
    <property type="entry name" value="RbfA"/>
</dbReference>
<dbReference type="SUPFAM" id="SSF89919">
    <property type="entry name" value="Ribosome-binding factor A, RbfA"/>
    <property type="match status" value="1"/>
</dbReference>
<gene>
    <name evidence="2 3" type="primary">rbfA</name>
    <name evidence="3" type="ORF">H9727_08000</name>
</gene>
<comment type="subcellular location">
    <subcellularLocation>
        <location evidence="2">Cytoplasm</location>
    </subcellularLocation>
</comment>
<dbReference type="AlphaFoldDB" id="A0A9D2D0E8"/>
<sequence length="126" mass="14417">MKSLRGERLSSEYRKAVYEIISTSLKNRTDKIKGLVSVTGADVSPDLKNAKIYVSILAKNKDEERATFEELCAHAGFIRHELAHMMRSRTVPEIRFIRDGSMEYGEKIDRIIKQLEEQENGEGESK</sequence>
<evidence type="ECO:0000256" key="1">
    <source>
        <dbReference type="ARBA" id="ARBA00022517"/>
    </source>
</evidence>
<dbReference type="GO" id="GO:0005829">
    <property type="term" value="C:cytosol"/>
    <property type="evidence" value="ECO:0007669"/>
    <property type="project" value="TreeGrafter"/>
</dbReference>
<comment type="function">
    <text evidence="2">One of several proteins that assist in the late maturation steps of the functional core of the 30S ribosomal subunit. Associates with free 30S ribosomal subunits (but not with 30S subunits that are part of 70S ribosomes or polysomes). Required for efficient processing of 16S rRNA. May interact with the 5'-terminal helix region of 16S rRNA.</text>
</comment>
<dbReference type="GO" id="GO:0043024">
    <property type="term" value="F:ribosomal small subunit binding"/>
    <property type="evidence" value="ECO:0007669"/>
    <property type="project" value="TreeGrafter"/>
</dbReference>
<dbReference type="GO" id="GO:0030490">
    <property type="term" value="P:maturation of SSU-rRNA"/>
    <property type="evidence" value="ECO:0007669"/>
    <property type="project" value="UniProtKB-UniRule"/>
</dbReference>
<dbReference type="PANTHER" id="PTHR33515:SF1">
    <property type="entry name" value="RIBOSOME-BINDING FACTOR A, CHLOROPLASTIC-RELATED"/>
    <property type="match status" value="1"/>
</dbReference>
<dbReference type="InterPro" id="IPR023799">
    <property type="entry name" value="RbfA_dom_sf"/>
</dbReference>
<comment type="similarity">
    <text evidence="2">Belongs to the RbfA family.</text>
</comment>
<dbReference type="EMBL" id="DXCL01000046">
    <property type="protein sequence ID" value="HIZ04211.1"/>
    <property type="molecule type" value="Genomic_DNA"/>
</dbReference>
<dbReference type="PANTHER" id="PTHR33515">
    <property type="entry name" value="RIBOSOME-BINDING FACTOR A, CHLOROPLASTIC-RELATED"/>
    <property type="match status" value="1"/>
</dbReference>
<dbReference type="InterPro" id="IPR015946">
    <property type="entry name" value="KH_dom-like_a/b"/>
</dbReference>
<reference evidence="3" key="2">
    <citation type="submission" date="2021-04" db="EMBL/GenBank/DDBJ databases">
        <authorList>
            <person name="Gilroy R."/>
        </authorList>
    </citation>
    <scope>NUCLEOTIDE SEQUENCE</scope>
    <source>
        <strain evidence="3">CHK187-5294</strain>
    </source>
</reference>
<accession>A0A9D2D0E8</accession>
<dbReference type="Gene3D" id="3.30.300.20">
    <property type="match status" value="1"/>
</dbReference>
<dbReference type="Proteomes" id="UP000824132">
    <property type="component" value="Unassembled WGS sequence"/>
</dbReference>
<keyword evidence="1 2" id="KW-0690">Ribosome biogenesis</keyword>
<name>A0A9D2D0E8_9FIRM</name>
<evidence type="ECO:0000256" key="2">
    <source>
        <dbReference type="HAMAP-Rule" id="MF_00003"/>
    </source>
</evidence>
<reference evidence="3" key="1">
    <citation type="journal article" date="2021" name="PeerJ">
        <title>Extensive microbial diversity within the chicken gut microbiome revealed by metagenomics and culture.</title>
        <authorList>
            <person name="Gilroy R."/>
            <person name="Ravi A."/>
            <person name="Getino M."/>
            <person name="Pursley I."/>
            <person name="Horton D.L."/>
            <person name="Alikhan N.F."/>
            <person name="Baker D."/>
            <person name="Gharbi K."/>
            <person name="Hall N."/>
            <person name="Watson M."/>
            <person name="Adriaenssens E.M."/>
            <person name="Foster-Nyarko E."/>
            <person name="Jarju S."/>
            <person name="Secka A."/>
            <person name="Antonio M."/>
            <person name="Oren A."/>
            <person name="Chaudhuri R.R."/>
            <person name="La Ragione R."/>
            <person name="Hildebrand F."/>
            <person name="Pallen M.J."/>
        </authorList>
    </citation>
    <scope>NUCLEOTIDE SEQUENCE</scope>
    <source>
        <strain evidence="3">CHK187-5294</strain>
    </source>
</reference>
<dbReference type="NCBIfam" id="TIGR00082">
    <property type="entry name" value="rbfA"/>
    <property type="match status" value="1"/>
</dbReference>